<dbReference type="EMBL" id="SZPY01000001">
    <property type="protein sequence ID" value="TKI63801.1"/>
    <property type="molecule type" value="Genomic_DNA"/>
</dbReference>
<dbReference type="OrthoDB" id="3790880at2"/>
<reference evidence="1 2" key="1">
    <citation type="submission" date="2019-04" db="EMBL/GenBank/DDBJ databases">
        <authorList>
            <person name="Dong K."/>
        </authorList>
    </citation>
    <scope>NUCLEOTIDE SEQUENCE [LARGE SCALE GENOMIC DNA]</scope>
    <source>
        <strain evidence="2">dk3543</strain>
    </source>
</reference>
<accession>A0A4U2YUN3</accession>
<keyword evidence="2" id="KW-1185">Reference proteome</keyword>
<evidence type="ECO:0000313" key="2">
    <source>
        <dbReference type="Proteomes" id="UP000307808"/>
    </source>
</evidence>
<dbReference type="AlphaFoldDB" id="A0A4U2YUN3"/>
<evidence type="ECO:0000313" key="1">
    <source>
        <dbReference type="EMBL" id="TKI63801.1"/>
    </source>
</evidence>
<dbReference type="RefSeq" id="WP_137064266.1">
    <property type="nucleotide sequence ID" value="NZ_CP040748.1"/>
</dbReference>
<organism evidence="1 2">
    <name type="scientific">Nocardioides jishulii</name>
    <dbReference type="NCBI Taxonomy" id="2575440"/>
    <lineage>
        <taxon>Bacteria</taxon>
        <taxon>Bacillati</taxon>
        <taxon>Actinomycetota</taxon>
        <taxon>Actinomycetes</taxon>
        <taxon>Propionibacteriales</taxon>
        <taxon>Nocardioidaceae</taxon>
        <taxon>Nocardioides</taxon>
    </lineage>
</organism>
<comment type="caution">
    <text evidence="1">The sequence shown here is derived from an EMBL/GenBank/DDBJ whole genome shotgun (WGS) entry which is preliminary data.</text>
</comment>
<name>A0A4U2YUN3_9ACTN</name>
<gene>
    <name evidence="1" type="ORF">FC770_01035</name>
</gene>
<sequence length="370" mass="40040">MPVTIDEKSVAARVALRRRRERIGVVDLRVHLDGLDRHASWHATEDAIAAVPHLSEDSTAYPTVGGTLALLSLASRPVASLAMLQEVADHLSARGLHGSIDATDLPAPRPPFDRPCPVARMGFTVDPPVSAGPFNDAGVPEPRWSAAQAGHEALLTHLTALADTAPAARLGSADVLLVPTHPEHTRDVVEQELEHWSECDFATYSEAPDAKSGPEIVRHAVSMWHLGTVTWGNADPGLGDQQASYAHESLLRRFAAHLDVGFVGYCAPTPSARLYLDSVPWGDRRHLWASYVPAPHGVQLLTNAHLDRAHDLSGWLLDEVVPGRWLVTHPDREAWLTPEPDPELVAQATADFGAMVLTFETALAHPIHPA</sequence>
<dbReference type="Proteomes" id="UP000307808">
    <property type="component" value="Unassembled WGS sequence"/>
</dbReference>
<protein>
    <submittedName>
        <fullName evidence="1">Uncharacterized protein</fullName>
    </submittedName>
</protein>
<proteinExistence type="predicted"/>